<dbReference type="PANTHER" id="PTHR24421:SF10">
    <property type="entry name" value="NITRATE_NITRITE SENSOR PROTEIN NARQ"/>
    <property type="match status" value="1"/>
</dbReference>
<dbReference type="CDD" id="cd16917">
    <property type="entry name" value="HATPase_UhpB-NarQ-NarX-like"/>
    <property type="match status" value="1"/>
</dbReference>
<dbReference type="InterPro" id="IPR005467">
    <property type="entry name" value="His_kinase_dom"/>
</dbReference>
<evidence type="ECO:0000256" key="7">
    <source>
        <dbReference type="ARBA" id="ARBA00022840"/>
    </source>
</evidence>
<dbReference type="Pfam" id="PF07730">
    <property type="entry name" value="HisKA_3"/>
    <property type="match status" value="1"/>
</dbReference>
<dbReference type="SUPFAM" id="SSF55874">
    <property type="entry name" value="ATPase domain of HSP90 chaperone/DNA topoisomerase II/histidine kinase"/>
    <property type="match status" value="1"/>
</dbReference>
<sequence length="342" mass="38405">MFGSLAQASAALRRSSKFVPPRDWTASEVSINFFPRVHRRGFRARIAIFTSNWTKKRYLNHPRGVQCQTEGALGFRTLRRRTLSNHFRGSRKRAMSSQSLSNPSQSSDDTAGARSAGSHLGDVSKLPPLSPEAQASLWRYIDHLERWRQSIGFEIHDGLTQQITAALLFLESYQKDQHDSTSLERCRAILEEALAESRRLIQGLNPKRLDEDGIEAALQDFIVLPSLSSAQIDVHVDKNLPRLAPWQRSNLFRFFQESITNARKHSEATKIDVSLLQQEHNLVASVKDDGIGFDVDSVELTSHGLIGLKQKADLLEGKLSIESAPERGTKVELSIPNNVFID</sequence>
<keyword evidence="6" id="KW-0418">Kinase</keyword>
<dbReference type="GO" id="GO:0016020">
    <property type="term" value="C:membrane"/>
    <property type="evidence" value="ECO:0007669"/>
    <property type="project" value="InterPro"/>
</dbReference>
<evidence type="ECO:0000313" key="12">
    <source>
        <dbReference type="Proteomes" id="UP000240009"/>
    </source>
</evidence>
<dbReference type="SMART" id="SM00387">
    <property type="entry name" value="HATPase_c"/>
    <property type="match status" value="1"/>
</dbReference>
<keyword evidence="7" id="KW-0067">ATP-binding</keyword>
<evidence type="ECO:0000256" key="2">
    <source>
        <dbReference type="ARBA" id="ARBA00012438"/>
    </source>
</evidence>
<protein>
    <recommendedName>
        <fullName evidence="2">histidine kinase</fullName>
        <ecNumber evidence="2">2.7.13.3</ecNumber>
    </recommendedName>
</protein>
<evidence type="ECO:0000256" key="4">
    <source>
        <dbReference type="ARBA" id="ARBA00022679"/>
    </source>
</evidence>
<keyword evidence="4" id="KW-0808">Transferase</keyword>
<dbReference type="GO" id="GO:0005524">
    <property type="term" value="F:ATP binding"/>
    <property type="evidence" value="ECO:0007669"/>
    <property type="project" value="UniProtKB-KW"/>
</dbReference>
<dbReference type="PROSITE" id="PS50109">
    <property type="entry name" value="HIS_KIN"/>
    <property type="match status" value="1"/>
</dbReference>
<dbReference type="Proteomes" id="UP000240009">
    <property type="component" value="Unassembled WGS sequence"/>
</dbReference>
<dbReference type="InterPro" id="IPR050482">
    <property type="entry name" value="Sensor_HK_TwoCompSys"/>
</dbReference>
<evidence type="ECO:0000256" key="8">
    <source>
        <dbReference type="ARBA" id="ARBA00023012"/>
    </source>
</evidence>
<dbReference type="GO" id="GO:0000155">
    <property type="term" value="F:phosphorelay sensor kinase activity"/>
    <property type="evidence" value="ECO:0007669"/>
    <property type="project" value="InterPro"/>
</dbReference>
<feature type="domain" description="Histidine kinase" evidence="10">
    <location>
        <begin position="154"/>
        <end position="339"/>
    </location>
</feature>
<evidence type="ECO:0000256" key="3">
    <source>
        <dbReference type="ARBA" id="ARBA00022553"/>
    </source>
</evidence>
<dbReference type="InterPro" id="IPR036890">
    <property type="entry name" value="HATPase_C_sf"/>
</dbReference>
<organism evidence="11 12">
    <name type="scientific">Blastopirellula marina</name>
    <dbReference type="NCBI Taxonomy" id="124"/>
    <lineage>
        <taxon>Bacteria</taxon>
        <taxon>Pseudomonadati</taxon>
        <taxon>Planctomycetota</taxon>
        <taxon>Planctomycetia</taxon>
        <taxon>Pirellulales</taxon>
        <taxon>Pirellulaceae</taxon>
        <taxon>Blastopirellula</taxon>
    </lineage>
</organism>
<comment type="caution">
    <text evidence="11">The sequence shown here is derived from an EMBL/GenBank/DDBJ whole genome shotgun (WGS) entry which is preliminary data.</text>
</comment>
<evidence type="ECO:0000256" key="6">
    <source>
        <dbReference type="ARBA" id="ARBA00022777"/>
    </source>
</evidence>
<evidence type="ECO:0000259" key="10">
    <source>
        <dbReference type="PROSITE" id="PS50109"/>
    </source>
</evidence>
<reference evidence="11 12" key="1">
    <citation type="submission" date="2018-02" db="EMBL/GenBank/DDBJ databases">
        <title>Comparative genomes isolates from brazilian mangrove.</title>
        <authorList>
            <person name="Araujo J.E."/>
            <person name="Taketani R.G."/>
            <person name="Silva M.C.P."/>
            <person name="Loureco M.V."/>
            <person name="Andreote F.D."/>
        </authorList>
    </citation>
    <scope>NUCLEOTIDE SEQUENCE [LARGE SCALE GENOMIC DNA]</scope>
    <source>
        <strain evidence="11 12">HEX-2 MGV</strain>
    </source>
</reference>
<keyword evidence="8" id="KW-0902">Two-component regulatory system</keyword>
<accession>A0A2S8FGP9</accession>
<feature type="compositionally biased region" description="Low complexity" evidence="9">
    <location>
        <begin position="96"/>
        <end position="107"/>
    </location>
</feature>
<dbReference type="AlphaFoldDB" id="A0A2S8FGP9"/>
<keyword evidence="3" id="KW-0597">Phosphoprotein</keyword>
<evidence type="ECO:0000256" key="5">
    <source>
        <dbReference type="ARBA" id="ARBA00022741"/>
    </source>
</evidence>
<evidence type="ECO:0000256" key="1">
    <source>
        <dbReference type="ARBA" id="ARBA00000085"/>
    </source>
</evidence>
<dbReference type="InterPro" id="IPR003594">
    <property type="entry name" value="HATPase_dom"/>
</dbReference>
<gene>
    <name evidence="11" type="ORF">C5Y96_13350</name>
</gene>
<evidence type="ECO:0000313" key="11">
    <source>
        <dbReference type="EMBL" id="PQO31322.1"/>
    </source>
</evidence>
<comment type="catalytic activity">
    <reaction evidence="1">
        <text>ATP + protein L-histidine = ADP + protein N-phospho-L-histidine.</text>
        <dbReference type="EC" id="2.7.13.3"/>
    </reaction>
</comment>
<evidence type="ECO:0000256" key="9">
    <source>
        <dbReference type="SAM" id="MobiDB-lite"/>
    </source>
</evidence>
<name>A0A2S8FGP9_9BACT</name>
<dbReference type="Gene3D" id="3.30.565.10">
    <property type="entry name" value="Histidine kinase-like ATPase, C-terminal domain"/>
    <property type="match status" value="1"/>
</dbReference>
<keyword evidence="5" id="KW-0547">Nucleotide-binding</keyword>
<feature type="region of interest" description="Disordered" evidence="9">
    <location>
        <begin position="86"/>
        <end position="128"/>
    </location>
</feature>
<dbReference type="EMBL" id="PUIA01000037">
    <property type="protein sequence ID" value="PQO31322.1"/>
    <property type="molecule type" value="Genomic_DNA"/>
</dbReference>
<dbReference type="Pfam" id="PF02518">
    <property type="entry name" value="HATPase_c"/>
    <property type="match status" value="1"/>
</dbReference>
<dbReference type="InterPro" id="IPR011712">
    <property type="entry name" value="Sig_transdc_His_kin_sub3_dim/P"/>
</dbReference>
<dbReference type="PANTHER" id="PTHR24421">
    <property type="entry name" value="NITRATE/NITRITE SENSOR PROTEIN NARX-RELATED"/>
    <property type="match status" value="1"/>
</dbReference>
<dbReference type="EC" id="2.7.13.3" evidence="2"/>
<proteinExistence type="predicted"/>
<dbReference type="GO" id="GO:0046983">
    <property type="term" value="F:protein dimerization activity"/>
    <property type="evidence" value="ECO:0007669"/>
    <property type="project" value="InterPro"/>
</dbReference>